<protein>
    <recommendedName>
        <fullName evidence="8">Abasic site processing protein</fullName>
        <ecNumber evidence="8">3.4.-.-</ecNumber>
    </recommendedName>
</protein>
<reference evidence="9" key="2">
    <citation type="submission" date="2020-09" db="EMBL/GenBank/DDBJ databases">
        <authorList>
            <person name="Sun Q."/>
            <person name="Zhou Y."/>
        </authorList>
    </citation>
    <scope>NUCLEOTIDE SEQUENCE</scope>
    <source>
        <strain evidence="9">CGMCC 1.16548</strain>
    </source>
</reference>
<dbReference type="GO" id="GO:0106300">
    <property type="term" value="P:protein-DNA covalent cross-linking repair"/>
    <property type="evidence" value="ECO:0007669"/>
    <property type="project" value="InterPro"/>
</dbReference>
<comment type="caution">
    <text evidence="9">The sequence shown here is derived from an EMBL/GenBank/DDBJ whole genome shotgun (WGS) entry which is preliminary data.</text>
</comment>
<dbReference type="PANTHER" id="PTHR13604">
    <property type="entry name" value="DC12-RELATED"/>
    <property type="match status" value="1"/>
</dbReference>
<evidence type="ECO:0000256" key="3">
    <source>
        <dbReference type="ARBA" id="ARBA00022763"/>
    </source>
</evidence>
<evidence type="ECO:0000256" key="5">
    <source>
        <dbReference type="ARBA" id="ARBA00023124"/>
    </source>
</evidence>
<dbReference type="GO" id="GO:0008233">
    <property type="term" value="F:peptidase activity"/>
    <property type="evidence" value="ECO:0007669"/>
    <property type="project" value="UniProtKB-KW"/>
</dbReference>
<dbReference type="Pfam" id="PF02586">
    <property type="entry name" value="SRAP"/>
    <property type="match status" value="1"/>
</dbReference>
<dbReference type="SUPFAM" id="SSF143081">
    <property type="entry name" value="BB1717-like"/>
    <property type="match status" value="1"/>
</dbReference>
<evidence type="ECO:0000256" key="8">
    <source>
        <dbReference type="RuleBase" id="RU364100"/>
    </source>
</evidence>
<gene>
    <name evidence="9" type="ORF">GCM10011600_02620</name>
</gene>
<dbReference type="GO" id="GO:0006508">
    <property type="term" value="P:proteolysis"/>
    <property type="evidence" value="ECO:0007669"/>
    <property type="project" value="UniProtKB-KW"/>
</dbReference>
<accession>A0A8J3GN13</accession>
<keyword evidence="3" id="KW-0227">DNA damage</keyword>
<keyword evidence="6" id="KW-0238">DNA-binding</keyword>
<evidence type="ECO:0000313" key="9">
    <source>
        <dbReference type="EMBL" id="GHF05602.1"/>
    </source>
</evidence>
<evidence type="ECO:0000256" key="7">
    <source>
        <dbReference type="ARBA" id="ARBA00023239"/>
    </source>
</evidence>
<evidence type="ECO:0000256" key="6">
    <source>
        <dbReference type="ARBA" id="ARBA00023125"/>
    </source>
</evidence>
<comment type="similarity">
    <text evidence="1 8">Belongs to the SOS response-associated peptidase family.</text>
</comment>
<dbReference type="AlphaFoldDB" id="A0A8J3GN13"/>
<keyword evidence="7" id="KW-0456">Lyase</keyword>
<dbReference type="EMBL" id="BNAI01000001">
    <property type="protein sequence ID" value="GHF05602.1"/>
    <property type="molecule type" value="Genomic_DNA"/>
</dbReference>
<dbReference type="GO" id="GO:0016829">
    <property type="term" value="F:lyase activity"/>
    <property type="evidence" value="ECO:0007669"/>
    <property type="project" value="UniProtKB-KW"/>
</dbReference>
<sequence length="215" mass="24285">MCASYGLQVEAADIHYGFSVIDELVSTTALEGWLEEFRDEPVKPTGVHRRNLNPIVRECEKDGERLRTVDLAWWKLWVRGEPAKFPAINARVEGLVGSGAWSGPLKSRRGLVPATEYYEKGHRFALPDEPKGLFAFAGLWNVTKTPEGEWMVSYTIVTQPAAPRIASIHDRMPLILPRDLYDDWLDPTRVGDQELLDEARAASRALNERLEVSEL</sequence>
<organism evidence="9 10">
    <name type="scientific">Pseudolysinimonas yzui</name>
    <dbReference type="NCBI Taxonomy" id="2708254"/>
    <lineage>
        <taxon>Bacteria</taxon>
        <taxon>Bacillati</taxon>
        <taxon>Actinomycetota</taxon>
        <taxon>Actinomycetes</taxon>
        <taxon>Micrococcales</taxon>
        <taxon>Microbacteriaceae</taxon>
        <taxon>Pseudolysinimonas</taxon>
    </lineage>
</organism>
<evidence type="ECO:0000313" key="10">
    <source>
        <dbReference type="Proteomes" id="UP000617531"/>
    </source>
</evidence>
<dbReference type="Gene3D" id="3.90.1680.10">
    <property type="entry name" value="SOS response associated peptidase-like"/>
    <property type="match status" value="1"/>
</dbReference>
<keyword evidence="5" id="KW-0190">Covalent protein-DNA linkage</keyword>
<keyword evidence="2 8" id="KW-0645">Protease</keyword>
<name>A0A8J3GN13_9MICO</name>
<dbReference type="EC" id="3.4.-.-" evidence="8"/>
<dbReference type="RefSeq" id="WP_191281578.1">
    <property type="nucleotide sequence ID" value="NZ_BNAI01000001.1"/>
</dbReference>
<evidence type="ECO:0000256" key="4">
    <source>
        <dbReference type="ARBA" id="ARBA00022801"/>
    </source>
</evidence>
<dbReference type="InterPro" id="IPR003738">
    <property type="entry name" value="SRAP"/>
</dbReference>
<keyword evidence="4 8" id="KW-0378">Hydrolase</keyword>
<keyword evidence="10" id="KW-1185">Reference proteome</keyword>
<dbReference type="Proteomes" id="UP000617531">
    <property type="component" value="Unassembled WGS sequence"/>
</dbReference>
<dbReference type="GO" id="GO:0003697">
    <property type="term" value="F:single-stranded DNA binding"/>
    <property type="evidence" value="ECO:0007669"/>
    <property type="project" value="InterPro"/>
</dbReference>
<evidence type="ECO:0000256" key="1">
    <source>
        <dbReference type="ARBA" id="ARBA00008136"/>
    </source>
</evidence>
<evidence type="ECO:0000256" key="2">
    <source>
        <dbReference type="ARBA" id="ARBA00022670"/>
    </source>
</evidence>
<proteinExistence type="inferred from homology"/>
<reference evidence="9" key="1">
    <citation type="journal article" date="2014" name="Int. J. Syst. Evol. Microbiol.">
        <title>Complete genome sequence of Corynebacterium casei LMG S-19264T (=DSM 44701T), isolated from a smear-ripened cheese.</title>
        <authorList>
            <consortium name="US DOE Joint Genome Institute (JGI-PGF)"/>
            <person name="Walter F."/>
            <person name="Albersmeier A."/>
            <person name="Kalinowski J."/>
            <person name="Ruckert C."/>
        </authorList>
    </citation>
    <scope>NUCLEOTIDE SEQUENCE</scope>
    <source>
        <strain evidence="9">CGMCC 1.16548</strain>
    </source>
</reference>
<dbReference type="PANTHER" id="PTHR13604:SF0">
    <property type="entry name" value="ABASIC SITE PROCESSING PROTEIN HMCES"/>
    <property type="match status" value="1"/>
</dbReference>
<dbReference type="InterPro" id="IPR036590">
    <property type="entry name" value="SRAP-like"/>
</dbReference>